<keyword evidence="3" id="KW-1185">Reference proteome</keyword>
<dbReference type="WBParaSite" id="HCON_00083220-00001">
    <property type="protein sequence ID" value="HCON_00083220-00001"/>
    <property type="gene ID" value="HCON_00083220"/>
</dbReference>
<evidence type="ECO:0000313" key="4">
    <source>
        <dbReference type="WBParaSite" id="HCON_00083220-00001"/>
    </source>
</evidence>
<evidence type="ECO:0000256" key="2">
    <source>
        <dbReference type="SAM" id="MobiDB-lite"/>
    </source>
</evidence>
<feature type="region of interest" description="Disordered" evidence="2">
    <location>
        <begin position="477"/>
        <end position="497"/>
    </location>
</feature>
<feature type="region of interest" description="Disordered" evidence="2">
    <location>
        <begin position="1"/>
        <end position="136"/>
    </location>
</feature>
<feature type="compositionally biased region" description="Basic and acidic residues" evidence="2">
    <location>
        <begin position="39"/>
        <end position="67"/>
    </location>
</feature>
<name>A0A7I4YFC0_HAECO</name>
<feature type="compositionally biased region" description="Basic and acidic residues" evidence="2">
    <location>
        <begin position="18"/>
        <end position="27"/>
    </location>
</feature>
<protein>
    <submittedName>
        <fullName evidence="4">Cut12 domain-containing protein</fullName>
    </submittedName>
</protein>
<feature type="compositionally biased region" description="Polar residues" evidence="2">
    <location>
        <begin position="172"/>
        <end position="183"/>
    </location>
</feature>
<dbReference type="Gene3D" id="1.10.287.1490">
    <property type="match status" value="1"/>
</dbReference>
<evidence type="ECO:0000256" key="1">
    <source>
        <dbReference type="SAM" id="Coils"/>
    </source>
</evidence>
<feature type="compositionally biased region" description="Low complexity" evidence="2">
    <location>
        <begin position="116"/>
        <end position="133"/>
    </location>
</feature>
<accession>A0A7I4YFC0</accession>
<sequence length="759" mass="86431">MSEERRRSPPKKTFPFLRRGEGQKTKIEYPVLKRSSSKPRSEAHRNVDALHPSVEHHNAGDENEVRIGHIGGDQQRQHARLTADADYQTPSLPRTVRTADSGFHQEGENQANEYGSPSTSSSTSQGLSHTSSSIAQENIDLRKRSVLPIQEWARRKNYSFSGPAVASPSPMLASTPQPGSELNSPELPQPVPALETSILGDVTNVADSPESNEGNGNGRRQIPQPQENYMPRFVAQSNVPLHPRHEQIRKDHNIRHVLRAPSMTPSSDGTPPPEAIRATRDKPLYTDVERKLVEQLRNAIAHLDLADMEQRMRAKELERAYEKFRDDVREFEAEKETEKERMQRMRRQLEREKRIANKDGAERDKAVAEQVDELMKTISQKDQQISNLRVRLRKAEKQAESKEQELEESSKKVERLEKGCKALQRQLAQLRGNFAKQSQEMAAELQAARAHNARRRGTVGLLPTLHKQVANEERTVDNQVDMGKPRRPSQERYKSVSWADKTAPTVREETAPKKGSYLMELVEEGTAFFGPCRLFKNGIGDWTKVTTTECGCDLYEYSNSDIRWLSCDRVVEINYFGVMGATVITLVNGCSIRYFNNGQIELYRLSGETSRFDPVTKQRTETMLHGDRSRFVEIFDSSGSCLRIEGTSKSWQRFGERSTYRGLPTDRHVYNHSNVEPEWIEPEYNARRCPDGSLKVKFANVMVCCLGVEDVGYVKHTTRLENGSERKRMCVEWGHVARARQRQIEARKCQQMTALNATV</sequence>
<organism evidence="3 4">
    <name type="scientific">Haemonchus contortus</name>
    <name type="common">Barber pole worm</name>
    <dbReference type="NCBI Taxonomy" id="6289"/>
    <lineage>
        <taxon>Eukaryota</taxon>
        <taxon>Metazoa</taxon>
        <taxon>Ecdysozoa</taxon>
        <taxon>Nematoda</taxon>
        <taxon>Chromadorea</taxon>
        <taxon>Rhabditida</taxon>
        <taxon>Rhabditina</taxon>
        <taxon>Rhabditomorpha</taxon>
        <taxon>Strongyloidea</taxon>
        <taxon>Trichostrongylidae</taxon>
        <taxon>Haemonchus</taxon>
    </lineage>
</organism>
<feature type="compositionally biased region" description="Polar residues" evidence="2">
    <location>
        <begin position="205"/>
        <end position="214"/>
    </location>
</feature>
<dbReference type="Proteomes" id="UP000025227">
    <property type="component" value="Unplaced"/>
</dbReference>
<evidence type="ECO:0000313" key="3">
    <source>
        <dbReference type="Proteomes" id="UP000025227"/>
    </source>
</evidence>
<proteinExistence type="predicted"/>
<feature type="region of interest" description="Disordered" evidence="2">
    <location>
        <begin position="204"/>
        <end position="227"/>
    </location>
</feature>
<reference evidence="4" key="1">
    <citation type="submission" date="2020-12" db="UniProtKB">
        <authorList>
            <consortium name="WormBaseParasite"/>
        </authorList>
    </citation>
    <scope>IDENTIFICATION</scope>
    <source>
        <strain evidence="4">MHco3</strain>
    </source>
</reference>
<dbReference type="AlphaFoldDB" id="A0A7I4YFC0"/>
<keyword evidence="1" id="KW-0175">Coiled coil</keyword>
<feature type="region of interest" description="Disordered" evidence="2">
    <location>
        <begin position="160"/>
        <end position="188"/>
    </location>
</feature>
<dbReference type="OrthoDB" id="5857768at2759"/>
<feature type="coiled-coil region" evidence="1">
    <location>
        <begin position="314"/>
        <end position="440"/>
    </location>
</feature>